<evidence type="ECO:0000313" key="2">
    <source>
        <dbReference type="Proteomes" id="UP000494206"/>
    </source>
</evidence>
<name>A0A8S1FBI9_9PELO</name>
<gene>
    <name evidence="1" type="ORF">CBOVIS_LOCUS12716</name>
</gene>
<proteinExistence type="predicted"/>
<evidence type="ECO:0000313" key="1">
    <source>
        <dbReference type="EMBL" id="CAB3411309.1"/>
    </source>
</evidence>
<organism evidence="1 2">
    <name type="scientific">Caenorhabditis bovis</name>
    <dbReference type="NCBI Taxonomy" id="2654633"/>
    <lineage>
        <taxon>Eukaryota</taxon>
        <taxon>Metazoa</taxon>
        <taxon>Ecdysozoa</taxon>
        <taxon>Nematoda</taxon>
        <taxon>Chromadorea</taxon>
        <taxon>Rhabditida</taxon>
        <taxon>Rhabditina</taxon>
        <taxon>Rhabditomorpha</taxon>
        <taxon>Rhabditoidea</taxon>
        <taxon>Rhabditidae</taxon>
        <taxon>Peloderinae</taxon>
        <taxon>Caenorhabditis</taxon>
    </lineage>
</organism>
<keyword evidence="2" id="KW-1185">Reference proteome</keyword>
<dbReference type="OrthoDB" id="5786942at2759"/>
<dbReference type="EMBL" id="CADEPM010000013">
    <property type="protein sequence ID" value="CAB3411309.1"/>
    <property type="molecule type" value="Genomic_DNA"/>
</dbReference>
<dbReference type="AlphaFoldDB" id="A0A8S1FBI9"/>
<protein>
    <submittedName>
        <fullName evidence="1">Uncharacterized protein</fullName>
    </submittedName>
</protein>
<accession>A0A8S1FBI9</accession>
<reference evidence="1 2" key="1">
    <citation type="submission" date="2020-04" db="EMBL/GenBank/DDBJ databases">
        <authorList>
            <person name="Laetsch R D."/>
            <person name="Stevens L."/>
            <person name="Kumar S."/>
            <person name="Blaxter L. M."/>
        </authorList>
    </citation>
    <scope>NUCLEOTIDE SEQUENCE [LARGE SCALE GENOMIC DNA]</scope>
</reference>
<dbReference type="Proteomes" id="UP000494206">
    <property type="component" value="Unassembled WGS sequence"/>
</dbReference>
<sequence>MFTSAHAVISVASCCLSPVGPIKTKSGYSYFSRPNRWNHGSPHFRLARNLKKKYCRQIKPRVLPFYCDNCHLATRRLELIRFHPCEVEEKKKKEGSRRYTPYDFSQDLKIAQIGHKSMRKDAMAVMERTPKPQHVKLATFETVKEGEPQVIRRVPTLQDLCHAALEFDMPIDCAPVDEVMTKEVPFKIPEHKKECWLHSSSATFCFRCRELFNNYSDYSEHLENPTNILCKTSIPEYQSVQKTECVGTMTNSMAYRRRRHKPVKRNISDIRCTLCHAGNFESTDALYSHMLKCTP</sequence>
<comment type="caution">
    <text evidence="1">The sequence shown here is derived from an EMBL/GenBank/DDBJ whole genome shotgun (WGS) entry which is preliminary data.</text>
</comment>